<dbReference type="KEGG" id="tlt:OCC_13485"/>
<dbReference type="EMBL" id="CP006670">
    <property type="protein sequence ID" value="AGT34192.1"/>
    <property type="molecule type" value="Genomic_DNA"/>
</dbReference>
<dbReference type="AlphaFoldDB" id="S6A4G7"/>
<dbReference type="PaxDb" id="523849-OCC_13485"/>
<dbReference type="InterPro" id="IPR012340">
    <property type="entry name" value="NA-bd_OB-fold"/>
</dbReference>
<accession>S6A4G7</accession>
<dbReference type="HOGENOM" id="CLU_2010212_0_0_2"/>
<dbReference type="Proteomes" id="UP000015502">
    <property type="component" value="Chromosome"/>
</dbReference>
<feature type="domain" description="TRAM" evidence="1">
    <location>
        <begin position="65"/>
        <end position="123"/>
    </location>
</feature>
<gene>
    <name evidence="2" type="ORF">OCC_13485</name>
</gene>
<dbReference type="InterPro" id="IPR002792">
    <property type="entry name" value="TRAM_dom"/>
</dbReference>
<evidence type="ECO:0000313" key="3">
    <source>
        <dbReference type="Proteomes" id="UP000015502"/>
    </source>
</evidence>
<dbReference type="SUPFAM" id="SSF50249">
    <property type="entry name" value="Nucleic acid-binding proteins"/>
    <property type="match status" value="1"/>
</dbReference>
<sequence>MASFFQKEKAKLSNKRFEKVVKPPKILNTTIITIKIADTCLVVSELEDRKFGKRRMDRGGSRLPPVKVGERYKVRIEALGKGGDGIARVKGFVIFVPNTKVGDEVEIVINSVKQKFAFGEIIG</sequence>
<proteinExistence type="predicted"/>
<dbReference type="PROSITE" id="PS50926">
    <property type="entry name" value="TRAM"/>
    <property type="match status" value="1"/>
</dbReference>
<evidence type="ECO:0000313" key="2">
    <source>
        <dbReference type="EMBL" id="AGT34192.1"/>
    </source>
</evidence>
<dbReference type="Gene3D" id="2.40.50.140">
    <property type="entry name" value="Nucleic acid-binding proteins"/>
    <property type="match status" value="1"/>
</dbReference>
<name>S6A4G7_THELN</name>
<organism evidence="2 3">
    <name type="scientific">Thermococcus litoralis (strain ATCC 51850 / DSM 5473 / JCM 8560 / NS-C)</name>
    <dbReference type="NCBI Taxonomy" id="523849"/>
    <lineage>
        <taxon>Archaea</taxon>
        <taxon>Methanobacteriati</taxon>
        <taxon>Methanobacteriota</taxon>
        <taxon>Thermococci</taxon>
        <taxon>Thermococcales</taxon>
        <taxon>Thermococcaceae</taxon>
        <taxon>Thermococcus</taxon>
    </lineage>
</organism>
<keyword evidence="3" id="KW-1185">Reference proteome</keyword>
<evidence type="ECO:0000259" key="1">
    <source>
        <dbReference type="PROSITE" id="PS50926"/>
    </source>
</evidence>
<reference evidence="2 3" key="1">
    <citation type="journal article" date="2012" name="J. Bacteriol.">
        <title>Genome sequence of the model hyperthermophilic archaeon Thermococcus litoralis NS-C.</title>
        <authorList>
            <person name="Gardner A.F."/>
            <person name="Kumar S."/>
            <person name="Perler F.B."/>
        </authorList>
    </citation>
    <scope>NUCLEOTIDE SEQUENCE [LARGE SCALE GENOMIC DNA]</scope>
    <source>
        <strain evidence="3">ATCC 51850 / DSM 5473 / JCM 8560 / NS-C</strain>
    </source>
</reference>
<dbReference type="Pfam" id="PF01938">
    <property type="entry name" value="TRAM"/>
    <property type="match status" value="1"/>
</dbReference>
<dbReference type="STRING" id="523849.OCC_13485"/>
<protein>
    <recommendedName>
        <fullName evidence="1">TRAM domain-containing protein</fullName>
    </recommendedName>
</protein>